<evidence type="ECO:0000259" key="9">
    <source>
        <dbReference type="Pfam" id="PF04424"/>
    </source>
</evidence>
<comment type="function">
    <text evidence="7 8">Hydrolase that can specifically remove 'Lys-48'-linked conjugated ubiquitin from proteins. Has exodeubiquitinase activity and has a preference for long polyubiquitin chains. May play a regulatory role at the level of protein turnover.</text>
</comment>
<proteinExistence type="inferred from homology"/>
<name>A0A811Y4E4_NYCPR</name>
<evidence type="ECO:0000256" key="2">
    <source>
        <dbReference type="ARBA" id="ARBA00006616"/>
    </source>
</evidence>
<dbReference type="EMBL" id="CAJHUB010000664">
    <property type="protein sequence ID" value="CAD7671963.1"/>
    <property type="molecule type" value="Genomic_DNA"/>
</dbReference>
<feature type="domain" description="MINDY deubiquitinase" evidence="9">
    <location>
        <begin position="1"/>
        <end position="114"/>
    </location>
</feature>
<dbReference type="EC" id="3.4.19.12" evidence="8"/>
<dbReference type="GO" id="GO:1990380">
    <property type="term" value="F:K48-linked deubiquitinase activity"/>
    <property type="evidence" value="ECO:0007669"/>
    <property type="project" value="UniProtKB-UniRule"/>
</dbReference>
<keyword evidence="6 8" id="KW-0788">Thiol protease</keyword>
<evidence type="ECO:0000256" key="3">
    <source>
        <dbReference type="ARBA" id="ARBA00022670"/>
    </source>
</evidence>
<evidence type="ECO:0000256" key="8">
    <source>
        <dbReference type="RuleBase" id="RU367139"/>
    </source>
</evidence>
<keyword evidence="5 8" id="KW-0378">Hydrolase</keyword>
<dbReference type="PANTHER" id="PTHR18063">
    <property type="entry name" value="NF-E2 INDUCIBLE PROTEIN"/>
    <property type="match status" value="1"/>
</dbReference>
<sequence length="202" mass="22381">MTTLPKPAVSLNINVQFTGVSDSKCASECRIFGPLSITLYYGWLVDPQTYEAGSAVGKLSYNQLVEKIFTCKHSRNTNRITEQAPTAEQFLETIERARIYHGLCELMAAAMKSELTPGPSPEGANIMGKLRIVDGDRGPCDSDSYFSHSLGTLGFSTLELAQQLEREKYIQQQVVQPAPVISDIKQRLKTHGDMIFSSFILK</sequence>
<gene>
    <name evidence="10" type="ORF">NYPRO_LOCUS4758</name>
</gene>
<comment type="similarity">
    <text evidence="2 8">Belongs to the MINDY deubiquitinase family. FAM63 subfamily.</text>
</comment>
<evidence type="ECO:0000313" key="11">
    <source>
        <dbReference type="Proteomes" id="UP000645828"/>
    </source>
</evidence>
<keyword evidence="11" id="KW-1185">Reference proteome</keyword>
<dbReference type="GO" id="GO:0004843">
    <property type="term" value="F:cysteine-type deubiquitinase activity"/>
    <property type="evidence" value="ECO:0007669"/>
    <property type="project" value="UniProtKB-UniRule"/>
</dbReference>
<dbReference type="AlphaFoldDB" id="A0A811Y4E4"/>
<dbReference type="GO" id="GO:0006508">
    <property type="term" value="P:proteolysis"/>
    <property type="evidence" value="ECO:0007669"/>
    <property type="project" value="UniProtKB-KW"/>
</dbReference>
<dbReference type="GO" id="GO:0071108">
    <property type="term" value="P:protein K48-linked deubiquitination"/>
    <property type="evidence" value="ECO:0007669"/>
    <property type="project" value="TreeGrafter"/>
</dbReference>
<protein>
    <recommendedName>
        <fullName evidence="8">Ubiquitin carboxyl-terminal hydrolase</fullName>
        <ecNumber evidence="8">3.4.19.12</ecNumber>
    </recommendedName>
</protein>
<accession>A0A811Y4E4</accession>
<evidence type="ECO:0000256" key="4">
    <source>
        <dbReference type="ARBA" id="ARBA00022786"/>
    </source>
</evidence>
<dbReference type="InterPro" id="IPR033979">
    <property type="entry name" value="MINDY_domain"/>
</dbReference>
<dbReference type="InterPro" id="IPR007518">
    <property type="entry name" value="MINDY"/>
</dbReference>
<comment type="catalytic activity">
    <reaction evidence="1 8">
        <text>Thiol-dependent hydrolysis of ester, thioester, amide, peptide and isopeptide bonds formed by the C-terminal Gly of ubiquitin (a 76-residue protein attached to proteins as an intracellular targeting signal).</text>
        <dbReference type="EC" id="3.4.19.12"/>
    </reaction>
</comment>
<evidence type="ECO:0000256" key="7">
    <source>
        <dbReference type="ARBA" id="ARBA00037741"/>
    </source>
</evidence>
<evidence type="ECO:0000256" key="6">
    <source>
        <dbReference type="ARBA" id="ARBA00022807"/>
    </source>
</evidence>
<evidence type="ECO:0000313" key="10">
    <source>
        <dbReference type="EMBL" id="CAD7671963.1"/>
    </source>
</evidence>
<organism evidence="10 11">
    <name type="scientific">Nyctereutes procyonoides</name>
    <name type="common">Raccoon dog</name>
    <name type="synonym">Canis procyonoides</name>
    <dbReference type="NCBI Taxonomy" id="34880"/>
    <lineage>
        <taxon>Eukaryota</taxon>
        <taxon>Metazoa</taxon>
        <taxon>Chordata</taxon>
        <taxon>Craniata</taxon>
        <taxon>Vertebrata</taxon>
        <taxon>Euteleostomi</taxon>
        <taxon>Mammalia</taxon>
        <taxon>Eutheria</taxon>
        <taxon>Laurasiatheria</taxon>
        <taxon>Carnivora</taxon>
        <taxon>Caniformia</taxon>
        <taxon>Canidae</taxon>
        <taxon>Nyctereutes</taxon>
    </lineage>
</organism>
<keyword evidence="4 8" id="KW-0833">Ubl conjugation pathway</keyword>
<evidence type="ECO:0000256" key="1">
    <source>
        <dbReference type="ARBA" id="ARBA00000707"/>
    </source>
</evidence>
<evidence type="ECO:0000256" key="5">
    <source>
        <dbReference type="ARBA" id="ARBA00022801"/>
    </source>
</evidence>
<comment type="caution">
    <text evidence="10">The sequence shown here is derived from an EMBL/GenBank/DDBJ whole genome shotgun (WGS) entry which is preliminary data.</text>
</comment>
<dbReference type="GO" id="GO:0005829">
    <property type="term" value="C:cytosol"/>
    <property type="evidence" value="ECO:0007669"/>
    <property type="project" value="TreeGrafter"/>
</dbReference>
<dbReference type="GO" id="GO:0071944">
    <property type="term" value="C:cell periphery"/>
    <property type="evidence" value="ECO:0007669"/>
    <property type="project" value="TreeGrafter"/>
</dbReference>
<dbReference type="GO" id="GO:0016807">
    <property type="term" value="F:cysteine-type carboxypeptidase activity"/>
    <property type="evidence" value="ECO:0007669"/>
    <property type="project" value="TreeGrafter"/>
</dbReference>
<dbReference type="GO" id="GO:0140934">
    <property type="term" value="F:histone deubiquitinase activity"/>
    <property type="evidence" value="ECO:0007669"/>
    <property type="project" value="UniProtKB-UniRule"/>
</dbReference>
<dbReference type="Proteomes" id="UP000645828">
    <property type="component" value="Unassembled WGS sequence"/>
</dbReference>
<reference evidence="10" key="1">
    <citation type="submission" date="2020-12" db="EMBL/GenBank/DDBJ databases">
        <authorList>
            <consortium name="Molecular Ecology Group"/>
        </authorList>
    </citation>
    <scope>NUCLEOTIDE SEQUENCE</scope>
    <source>
        <strain evidence="10">TBG_1078</strain>
    </source>
</reference>
<dbReference type="Pfam" id="PF04424">
    <property type="entry name" value="MINDY_DUB"/>
    <property type="match status" value="1"/>
</dbReference>
<keyword evidence="3 8" id="KW-0645">Protease</keyword>
<dbReference type="GO" id="GO:0036435">
    <property type="term" value="F:K48-linked polyubiquitin modification-dependent protein binding"/>
    <property type="evidence" value="ECO:0007669"/>
    <property type="project" value="UniProtKB-UniRule"/>
</dbReference>
<dbReference type="PANTHER" id="PTHR18063:SF7">
    <property type="entry name" value="UBIQUITIN CARBOXYL-TERMINAL HYDROLASE MINDY-1"/>
    <property type="match status" value="1"/>
</dbReference>